<proteinExistence type="predicted"/>
<evidence type="ECO:0000256" key="1">
    <source>
        <dbReference type="SAM" id="Phobius"/>
    </source>
</evidence>
<dbReference type="EMBL" id="AP019298">
    <property type="protein sequence ID" value="BBG97409.1"/>
    <property type="molecule type" value="Genomic_DNA"/>
</dbReference>
<keyword evidence="1" id="KW-0812">Transmembrane</keyword>
<sequence length="113" mass="12835">MYEVDPCDDLTDDGIRMAIQNASGARNALFVLEVFPFAFAIVFPCAFAIVSGETMDNWRWQQRISNLLLGYNTKGDIFRECYNESLGFMIMLTTNITTIIISSDMKTYAHKNT</sequence>
<keyword evidence="1" id="KW-0472">Membrane</keyword>
<feature type="transmembrane region" description="Helical" evidence="1">
    <location>
        <begin position="28"/>
        <end position="50"/>
    </location>
</feature>
<name>A0A4Y1QZX5_PRUDU</name>
<reference evidence="2" key="1">
    <citation type="journal article" date="2019" name="Science">
        <title>Mutation of a bHLH transcription factor allowed almond domestication.</title>
        <authorList>
            <person name="Sanchez-Perez R."/>
            <person name="Pavan S."/>
            <person name="Mazzeo R."/>
            <person name="Moldovan C."/>
            <person name="Aiese Cigliano R."/>
            <person name="Del Cueto J."/>
            <person name="Ricciardi F."/>
            <person name="Lotti C."/>
            <person name="Ricciardi L."/>
            <person name="Dicenta F."/>
            <person name="Lopez-Marques R.L."/>
            <person name="Lindberg Moller B."/>
        </authorList>
    </citation>
    <scope>NUCLEOTIDE SEQUENCE</scope>
</reference>
<gene>
    <name evidence="2" type="ORF">Prudu_006533</name>
</gene>
<protein>
    <submittedName>
        <fullName evidence="2">Dynamin-related protein 3A</fullName>
    </submittedName>
</protein>
<dbReference type="AlphaFoldDB" id="A0A4Y1QZX5"/>
<evidence type="ECO:0000313" key="2">
    <source>
        <dbReference type="EMBL" id="BBG97409.1"/>
    </source>
</evidence>
<keyword evidence="1" id="KW-1133">Transmembrane helix</keyword>
<accession>A0A4Y1QZX5</accession>
<organism evidence="2">
    <name type="scientific">Prunus dulcis</name>
    <name type="common">Almond</name>
    <name type="synonym">Amygdalus dulcis</name>
    <dbReference type="NCBI Taxonomy" id="3755"/>
    <lineage>
        <taxon>Eukaryota</taxon>
        <taxon>Viridiplantae</taxon>
        <taxon>Streptophyta</taxon>
        <taxon>Embryophyta</taxon>
        <taxon>Tracheophyta</taxon>
        <taxon>Spermatophyta</taxon>
        <taxon>Magnoliopsida</taxon>
        <taxon>eudicotyledons</taxon>
        <taxon>Gunneridae</taxon>
        <taxon>Pentapetalae</taxon>
        <taxon>rosids</taxon>
        <taxon>fabids</taxon>
        <taxon>Rosales</taxon>
        <taxon>Rosaceae</taxon>
        <taxon>Amygdaloideae</taxon>
        <taxon>Amygdaleae</taxon>
        <taxon>Prunus</taxon>
    </lineage>
</organism>